<dbReference type="PANTHER" id="PTHR22946:SF0">
    <property type="entry name" value="DIENELACTONE HYDROLASE DOMAIN-CONTAINING PROTEIN"/>
    <property type="match status" value="1"/>
</dbReference>
<dbReference type="Proteomes" id="UP000076744">
    <property type="component" value="Unassembled WGS sequence"/>
</dbReference>
<dbReference type="AlphaFoldDB" id="A0A167PNR3"/>
<dbReference type="Gene3D" id="3.40.50.1820">
    <property type="entry name" value="alpha/beta hydrolase"/>
    <property type="match status" value="1"/>
</dbReference>
<protein>
    <submittedName>
        <fullName evidence="1">Uncharacterized protein</fullName>
    </submittedName>
</protein>
<gene>
    <name evidence="1" type="ORF">ISF_07378</name>
</gene>
<dbReference type="GeneID" id="30023670"/>
<proteinExistence type="predicted"/>
<organism evidence="1 2">
    <name type="scientific">Cordyceps fumosorosea (strain ARSEF 2679)</name>
    <name type="common">Isaria fumosorosea</name>
    <dbReference type="NCBI Taxonomy" id="1081104"/>
    <lineage>
        <taxon>Eukaryota</taxon>
        <taxon>Fungi</taxon>
        <taxon>Dikarya</taxon>
        <taxon>Ascomycota</taxon>
        <taxon>Pezizomycotina</taxon>
        <taxon>Sordariomycetes</taxon>
        <taxon>Hypocreomycetidae</taxon>
        <taxon>Hypocreales</taxon>
        <taxon>Cordycipitaceae</taxon>
        <taxon>Cordyceps</taxon>
    </lineage>
</organism>
<dbReference type="EMBL" id="AZHB01000021">
    <property type="protein sequence ID" value="OAA56862.1"/>
    <property type="molecule type" value="Genomic_DNA"/>
</dbReference>
<name>A0A167PNR3_CORFA</name>
<accession>A0A167PNR3</accession>
<dbReference type="InterPro" id="IPR050261">
    <property type="entry name" value="FrsA_esterase"/>
</dbReference>
<sequence>MPENIAPYQTRGLPPMPSVSRHTLPMAGLLVDVYGLDELSSQRSSLPTTCLWLLHPRTRNRGVVADIASRALARWHASAASKARNLVALAFDMPNHGSRLVSATANEAWDGGNATHAVDMLGAVRGAVADVQLLMDLVDGYLGVRADAHACLGWSLGGHSAWQAWLGEERVDAAVVVVGCPDYMRGGEDLMSSRAVAGGLASSAEAFIGGPHFPPSLVRACLAHDPKVVLFGGAERPVPSVPLGEQDRERVRDALDRRRVAGKRLLLCSGGRDALVPPAVGRPVVDVLVDAGRWYDVRVDSRVYEGVGHAFSKDMVTDAVEFLVDAVARGPREGGEGGRAAKM</sequence>
<dbReference type="STRING" id="1081104.A0A167PNR3"/>
<dbReference type="OrthoDB" id="2152248at2759"/>
<dbReference type="SUPFAM" id="SSF53474">
    <property type="entry name" value="alpha/beta-Hydrolases"/>
    <property type="match status" value="1"/>
</dbReference>
<evidence type="ECO:0000313" key="1">
    <source>
        <dbReference type="EMBL" id="OAA56862.1"/>
    </source>
</evidence>
<dbReference type="PANTHER" id="PTHR22946">
    <property type="entry name" value="DIENELACTONE HYDROLASE DOMAIN-CONTAINING PROTEIN-RELATED"/>
    <property type="match status" value="1"/>
</dbReference>
<keyword evidence="2" id="KW-1185">Reference proteome</keyword>
<dbReference type="InterPro" id="IPR029058">
    <property type="entry name" value="AB_hydrolase_fold"/>
</dbReference>
<evidence type="ECO:0000313" key="2">
    <source>
        <dbReference type="Proteomes" id="UP000076744"/>
    </source>
</evidence>
<dbReference type="RefSeq" id="XP_018701893.1">
    <property type="nucleotide sequence ID" value="XM_018850981.1"/>
</dbReference>
<reference evidence="1 2" key="1">
    <citation type="journal article" date="2016" name="Genome Biol. Evol.">
        <title>Divergent and convergent evolution of fungal pathogenicity.</title>
        <authorList>
            <person name="Shang Y."/>
            <person name="Xiao G."/>
            <person name="Zheng P."/>
            <person name="Cen K."/>
            <person name="Zhan S."/>
            <person name="Wang C."/>
        </authorList>
    </citation>
    <scope>NUCLEOTIDE SEQUENCE [LARGE SCALE GENOMIC DNA]</scope>
    <source>
        <strain evidence="1 2">ARSEF 2679</strain>
    </source>
</reference>
<comment type="caution">
    <text evidence="1">The sequence shown here is derived from an EMBL/GenBank/DDBJ whole genome shotgun (WGS) entry which is preliminary data.</text>
</comment>